<dbReference type="AlphaFoldDB" id="A0A8A0RKS7"/>
<name>A0A8A0RKS7_9FIRM</name>
<evidence type="ECO:0000313" key="2">
    <source>
        <dbReference type="Proteomes" id="UP000662904"/>
    </source>
</evidence>
<protein>
    <submittedName>
        <fullName evidence="1">Uncharacterized protein</fullName>
    </submittedName>
</protein>
<dbReference type="Proteomes" id="UP000662904">
    <property type="component" value="Chromosome"/>
</dbReference>
<gene>
    <name evidence="1" type="ORF">H0A61_00636</name>
</gene>
<sequence>MKVKEGFYPTYEELKHAFSFKLPANFRDFILPMRN</sequence>
<proteinExistence type="predicted"/>
<dbReference type="KEGG" id="kme:H0A61_00636"/>
<dbReference type="EMBL" id="CP059066">
    <property type="protein sequence ID" value="QSQ08314.1"/>
    <property type="molecule type" value="Genomic_DNA"/>
</dbReference>
<keyword evidence="2" id="KW-1185">Reference proteome</keyword>
<accession>A0A8A0RKS7</accession>
<organism evidence="1 2">
    <name type="scientific">Koleobacter methoxysyntrophicus</name>
    <dbReference type="NCBI Taxonomy" id="2751313"/>
    <lineage>
        <taxon>Bacteria</taxon>
        <taxon>Bacillati</taxon>
        <taxon>Bacillota</taxon>
        <taxon>Clostridia</taxon>
        <taxon>Koleobacterales</taxon>
        <taxon>Koleobacteraceae</taxon>
        <taxon>Koleobacter</taxon>
    </lineage>
</organism>
<reference evidence="1" key="1">
    <citation type="submission" date="2020-07" db="EMBL/GenBank/DDBJ databases">
        <title>Koleobacter methoxysyntrophicus gen. nov., sp. nov., a novel anaerobic bacterium isolated from deep subsurface oil field and proposal of Koleobacterales ord. nov. in the phylum Firmicutes.</title>
        <authorList>
            <person name="Sakamoto S."/>
            <person name="Tamaki H."/>
        </authorList>
    </citation>
    <scope>NUCLEOTIDE SEQUENCE</scope>
    <source>
        <strain evidence="1">NRmbB1</strain>
    </source>
</reference>
<evidence type="ECO:0000313" key="1">
    <source>
        <dbReference type="EMBL" id="QSQ08314.1"/>
    </source>
</evidence>